<gene>
    <name evidence="1" type="ORF">Micbo1qcDRAFT_215360</name>
</gene>
<dbReference type="Gene3D" id="3.40.50.880">
    <property type="match status" value="1"/>
</dbReference>
<dbReference type="SUPFAM" id="SSF52317">
    <property type="entry name" value="Class I glutamine amidotransferase-like"/>
    <property type="match status" value="1"/>
</dbReference>
<dbReference type="PANTHER" id="PTHR43130:SF7">
    <property type="entry name" value="DJ-1_PFPI DOMAIN-CONTAINING PROTEIN"/>
    <property type="match status" value="1"/>
</dbReference>
<dbReference type="AlphaFoldDB" id="A0A136IT59"/>
<organism evidence="1 2">
    <name type="scientific">Microdochium bolleyi</name>
    <dbReference type="NCBI Taxonomy" id="196109"/>
    <lineage>
        <taxon>Eukaryota</taxon>
        <taxon>Fungi</taxon>
        <taxon>Dikarya</taxon>
        <taxon>Ascomycota</taxon>
        <taxon>Pezizomycotina</taxon>
        <taxon>Sordariomycetes</taxon>
        <taxon>Xylariomycetidae</taxon>
        <taxon>Xylariales</taxon>
        <taxon>Microdochiaceae</taxon>
        <taxon>Microdochium</taxon>
    </lineage>
</organism>
<keyword evidence="2" id="KW-1185">Reference proteome</keyword>
<evidence type="ECO:0008006" key="3">
    <source>
        <dbReference type="Google" id="ProtNLM"/>
    </source>
</evidence>
<proteinExistence type="predicted"/>
<evidence type="ECO:0000313" key="2">
    <source>
        <dbReference type="Proteomes" id="UP000070501"/>
    </source>
</evidence>
<evidence type="ECO:0000313" key="1">
    <source>
        <dbReference type="EMBL" id="KXJ88009.1"/>
    </source>
</evidence>
<protein>
    <recommendedName>
        <fullName evidence="3">ThiJ/PfpI family protein</fullName>
    </recommendedName>
</protein>
<dbReference type="InterPro" id="IPR052158">
    <property type="entry name" value="INH-QAR"/>
</dbReference>
<sequence length="270" mass="28531">MADSKPSPSQTTSDKATVHVGVFIPAEAQLLDFACIDIIGSMSASYMAGAAAIVPASVLALAPPVQFYYIGSVQPGSPIATTSSAHILCTHHYTDPAVAPGKLDIVVVPGPDPFATDLEMDGGAPARWLADQGASATTDVLSVCTGILWCGAAGLLKGKTVCGPRGMGQFIEEQKFGQKELVGHKVRWWQDGRFWSSGGITNGNDLIAAYCRATPRLFPRPLVEIACEMTDVGDRAQQYSKSQTGFIATMVWNTFRAWLMGSGTSKGKTS</sequence>
<dbReference type="EMBL" id="KQ964260">
    <property type="protein sequence ID" value="KXJ88009.1"/>
    <property type="molecule type" value="Genomic_DNA"/>
</dbReference>
<accession>A0A136IT59</accession>
<reference evidence="2" key="1">
    <citation type="submission" date="2016-02" db="EMBL/GenBank/DDBJ databases">
        <title>Draft genome sequence of Microdochium bolleyi, a fungal endophyte of beachgrass.</title>
        <authorList>
            <consortium name="DOE Joint Genome Institute"/>
            <person name="David A.S."/>
            <person name="May G."/>
            <person name="Haridas S."/>
            <person name="Lim J."/>
            <person name="Wang M."/>
            <person name="Labutti K."/>
            <person name="Lipzen A."/>
            <person name="Barry K."/>
            <person name="Grigoriev I.V."/>
        </authorList>
    </citation>
    <scope>NUCLEOTIDE SEQUENCE [LARGE SCALE GENOMIC DNA]</scope>
    <source>
        <strain evidence="2">J235TASD1</strain>
    </source>
</reference>
<dbReference type="Proteomes" id="UP000070501">
    <property type="component" value="Unassembled WGS sequence"/>
</dbReference>
<dbReference type="InterPro" id="IPR029062">
    <property type="entry name" value="Class_I_gatase-like"/>
</dbReference>
<dbReference type="PANTHER" id="PTHR43130">
    <property type="entry name" value="ARAC-FAMILY TRANSCRIPTIONAL REGULATOR"/>
    <property type="match status" value="1"/>
</dbReference>
<dbReference type="OrthoDB" id="543156at2759"/>
<dbReference type="InParanoid" id="A0A136IT59"/>
<name>A0A136IT59_9PEZI</name>